<dbReference type="RefSeq" id="XP_046076231.1">
    <property type="nucleotide sequence ID" value="XM_046213546.1"/>
</dbReference>
<comment type="caution">
    <text evidence="3">The sequence shown here is derived from an EMBL/GenBank/DDBJ whole genome shotgun (WGS) entry which is preliminary data.</text>
</comment>
<dbReference type="EMBL" id="JAJTJA010000002">
    <property type="protein sequence ID" value="KAH8703213.1"/>
    <property type="molecule type" value="Genomic_DNA"/>
</dbReference>
<feature type="chain" id="PRO_5042179346" evidence="1">
    <location>
        <begin position="21"/>
        <end position="253"/>
    </location>
</feature>
<reference evidence="3" key="1">
    <citation type="submission" date="2021-12" db="EMBL/GenBank/DDBJ databases">
        <title>Convergent genome expansion in fungi linked to evolution of root-endophyte symbiosis.</title>
        <authorList>
            <consortium name="DOE Joint Genome Institute"/>
            <person name="Ke Y.-H."/>
            <person name="Bonito G."/>
            <person name="Liao H.-L."/>
            <person name="Looney B."/>
            <person name="Rojas-Flechas A."/>
            <person name="Nash J."/>
            <person name="Hameed K."/>
            <person name="Schadt C."/>
            <person name="Martin F."/>
            <person name="Crous P.W."/>
            <person name="Miettinen O."/>
            <person name="Magnuson J.K."/>
            <person name="Labbe J."/>
            <person name="Jacobson D."/>
            <person name="Doktycz M.J."/>
            <person name="Veneault-Fourrey C."/>
            <person name="Kuo A."/>
            <person name="Mondo S."/>
            <person name="Calhoun S."/>
            <person name="Riley R."/>
            <person name="Ohm R."/>
            <person name="LaButti K."/>
            <person name="Andreopoulos B."/>
            <person name="Pangilinan J."/>
            <person name="Nolan M."/>
            <person name="Tritt A."/>
            <person name="Clum A."/>
            <person name="Lipzen A."/>
            <person name="Daum C."/>
            <person name="Barry K."/>
            <person name="Grigoriev I.V."/>
            <person name="Vilgalys R."/>
        </authorList>
    </citation>
    <scope>NUCLEOTIDE SEQUENCE</scope>
    <source>
        <strain evidence="3">PMI_201</strain>
    </source>
</reference>
<dbReference type="GeneID" id="70243833"/>
<evidence type="ECO:0000313" key="3">
    <source>
        <dbReference type="EMBL" id="KAH8703213.1"/>
    </source>
</evidence>
<evidence type="ECO:0000256" key="1">
    <source>
        <dbReference type="SAM" id="SignalP"/>
    </source>
</evidence>
<proteinExistence type="predicted"/>
<gene>
    <name evidence="3" type="ORF">BGW36DRAFT_354645</name>
</gene>
<keyword evidence="1" id="KW-0732">Signal</keyword>
<feature type="domain" description="Alginate lyase 2" evidence="2">
    <location>
        <begin position="41"/>
        <end position="252"/>
    </location>
</feature>
<keyword evidence="3" id="KW-0456">Lyase</keyword>
<dbReference type="SUPFAM" id="SSF49899">
    <property type="entry name" value="Concanavalin A-like lectins/glucanases"/>
    <property type="match status" value="1"/>
</dbReference>
<dbReference type="Pfam" id="PF08787">
    <property type="entry name" value="Alginate_lyase2"/>
    <property type="match status" value="1"/>
</dbReference>
<feature type="signal peptide" evidence="1">
    <location>
        <begin position="1"/>
        <end position="20"/>
    </location>
</feature>
<name>A0AAD4L2W1_9EURO</name>
<organism evidence="3 4">
    <name type="scientific">Talaromyces proteolyticus</name>
    <dbReference type="NCBI Taxonomy" id="1131652"/>
    <lineage>
        <taxon>Eukaryota</taxon>
        <taxon>Fungi</taxon>
        <taxon>Dikarya</taxon>
        <taxon>Ascomycota</taxon>
        <taxon>Pezizomycotina</taxon>
        <taxon>Eurotiomycetes</taxon>
        <taxon>Eurotiomycetidae</taxon>
        <taxon>Eurotiales</taxon>
        <taxon>Trichocomaceae</taxon>
        <taxon>Talaromyces</taxon>
        <taxon>Talaromyces sect. Bacilispori</taxon>
    </lineage>
</organism>
<dbReference type="GO" id="GO:0016829">
    <property type="term" value="F:lyase activity"/>
    <property type="evidence" value="ECO:0007669"/>
    <property type="project" value="UniProtKB-KW"/>
</dbReference>
<evidence type="ECO:0000313" key="4">
    <source>
        <dbReference type="Proteomes" id="UP001201262"/>
    </source>
</evidence>
<dbReference type="InterPro" id="IPR013320">
    <property type="entry name" value="ConA-like_dom_sf"/>
</dbReference>
<keyword evidence="4" id="KW-1185">Reference proteome</keyword>
<accession>A0AAD4L2W1</accession>
<sequence length="253" mass="27381">MHFNTRTALELLPLLQLASAAPQLVTRNSSACAPGFYLPGIANFQLQLPIGSEGHPQTESGSELSGCGGFQDPDWFYWDSNGKYIVMKAPPSSTDCVKTTNSKHCRTEFREEKPDSWSASATNTMTVKVAVAKADDGKYGTVIGQVFSAEYSKPVAELFYKPSGEINIGVEQTTSGGNSDYTSVGNVPEGTTFTYELSYSHDSLTFSLNGGKAQSFATDQLGNPDSYFKFGNYNQGTDAESEVHVYSVDVVHK</sequence>
<dbReference type="Proteomes" id="UP001201262">
    <property type="component" value="Unassembled WGS sequence"/>
</dbReference>
<dbReference type="InterPro" id="IPR014895">
    <property type="entry name" value="Alginate_lyase_2"/>
</dbReference>
<evidence type="ECO:0000259" key="2">
    <source>
        <dbReference type="Pfam" id="PF08787"/>
    </source>
</evidence>
<dbReference type="Gene3D" id="2.60.120.200">
    <property type="match status" value="1"/>
</dbReference>
<protein>
    <submittedName>
        <fullName evidence="3">Alginate lyase 2</fullName>
    </submittedName>
</protein>
<dbReference type="AlphaFoldDB" id="A0AAD4L2W1"/>